<name>A0A0F9LV72_9ZZZZ</name>
<reference evidence="1" key="1">
    <citation type="journal article" date="2015" name="Nature">
        <title>Complex archaea that bridge the gap between prokaryotes and eukaryotes.</title>
        <authorList>
            <person name="Spang A."/>
            <person name="Saw J.H."/>
            <person name="Jorgensen S.L."/>
            <person name="Zaremba-Niedzwiedzka K."/>
            <person name="Martijn J."/>
            <person name="Lind A.E."/>
            <person name="van Eijk R."/>
            <person name="Schleper C."/>
            <person name="Guy L."/>
            <person name="Ettema T.J."/>
        </authorList>
    </citation>
    <scope>NUCLEOTIDE SEQUENCE</scope>
</reference>
<dbReference type="AlphaFoldDB" id="A0A0F9LV72"/>
<gene>
    <name evidence="1" type="ORF">LCGC14_1233090</name>
</gene>
<dbReference type="EMBL" id="LAZR01006598">
    <property type="protein sequence ID" value="KKM90986.1"/>
    <property type="molecule type" value="Genomic_DNA"/>
</dbReference>
<sequence length="428" mass="44042">MANEYTIRNTRGTLLTTITPGTKDDSTTSLVLQGRGMLEYGLERDQNLVFLLENFSNTTAPSNPIDGQFWWKTGQELFVWDTQAGSPGLWEPIIPPPQILGFTVEAGAGLIGGGFPTLSPLKSTLNVGAGSGIAVTADLVSTDDSTIDHDGMTGGSPTAFANEHIDHSLVIVTAGAGFGVPSGGDITVTRNFFVGAGDGIKVNADDVAVDSTVVRIAGSPEQTIAGIKTWTIGMDGVGSVTTAPTYSFSSAPTTGIYHSASNELTIVTGGKDRITIDSSGAMNVPGSPMYETLVTEDDDIPNKKYVDDAMASGVAPTSNTFTGIDSIAGLDGNQTYLVTAYGVLPNKGTLNHNLNGIVVRSGVTLGAGSILTIAGGGGTIDWFDGGGPTHSSLIVSMAGSKGINCAVNNDGFGLWGSTLLQAIQLTNN</sequence>
<accession>A0A0F9LV72</accession>
<evidence type="ECO:0000313" key="1">
    <source>
        <dbReference type="EMBL" id="KKM90986.1"/>
    </source>
</evidence>
<comment type="caution">
    <text evidence="1">The sequence shown here is derived from an EMBL/GenBank/DDBJ whole genome shotgun (WGS) entry which is preliminary data.</text>
</comment>
<organism evidence="1">
    <name type="scientific">marine sediment metagenome</name>
    <dbReference type="NCBI Taxonomy" id="412755"/>
    <lineage>
        <taxon>unclassified sequences</taxon>
        <taxon>metagenomes</taxon>
        <taxon>ecological metagenomes</taxon>
    </lineage>
</organism>
<protein>
    <submittedName>
        <fullName evidence="1">Uncharacterized protein</fullName>
    </submittedName>
</protein>
<proteinExistence type="predicted"/>